<comment type="caution">
    <text evidence="1">The sequence shown here is derived from an EMBL/GenBank/DDBJ whole genome shotgun (WGS) entry which is preliminary data.</text>
</comment>
<dbReference type="PROSITE" id="PS51257">
    <property type="entry name" value="PROKAR_LIPOPROTEIN"/>
    <property type="match status" value="1"/>
</dbReference>
<reference evidence="1 2" key="1">
    <citation type="submission" date="2018-10" db="EMBL/GenBank/DDBJ databases">
        <title>Genomic Encyclopedia of Type Strains, Phase IV (KMG-IV): sequencing the most valuable type-strain genomes for metagenomic binning, comparative biology and taxonomic classification.</title>
        <authorList>
            <person name="Goeker M."/>
        </authorList>
    </citation>
    <scope>NUCLEOTIDE SEQUENCE [LARGE SCALE GENOMIC DNA]</scope>
    <source>
        <strain evidence="1 2">DSM 3303</strain>
    </source>
</reference>
<dbReference type="AlphaFoldDB" id="A0A495B4D7"/>
<protein>
    <submittedName>
        <fullName evidence="1">Uncharacterized protein</fullName>
    </submittedName>
</protein>
<organism evidence="1 2">
    <name type="scientific">Vogesella indigofera</name>
    <name type="common">Pseudomonas indigofera</name>
    <dbReference type="NCBI Taxonomy" id="45465"/>
    <lineage>
        <taxon>Bacteria</taxon>
        <taxon>Pseudomonadati</taxon>
        <taxon>Pseudomonadota</taxon>
        <taxon>Betaproteobacteria</taxon>
        <taxon>Neisseriales</taxon>
        <taxon>Chromobacteriaceae</taxon>
        <taxon>Vogesella</taxon>
    </lineage>
</organism>
<evidence type="ECO:0000313" key="1">
    <source>
        <dbReference type="EMBL" id="RKQ55560.1"/>
    </source>
</evidence>
<dbReference type="EMBL" id="RBID01000017">
    <property type="protein sequence ID" value="RKQ55560.1"/>
    <property type="molecule type" value="Genomic_DNA"/>
</dbReference>
<accession>A0A495B4D7</accession>
<dbReference type="RefSeq" id="WP_120811832.1">
    <property type="nucleotide sequence ID" value="NZ_JAQQKZ010000008.1"/>
</dbReference>
<dbReference type="Proteomes" id="UP000279384">
    <property type="component" value="Unassembled WGS sequence"/>
</dbReference>
<proteinExistence type="predicted"/>
<evidence type="ECO:0000313" key="2">
    <source>
        <dbReference type="Proteomes" id="UP000279384"/>
    </source>
</evidence>
<name>A0A495B4D7_VOGIN</name>
<gene>
    <name evidence="1" type="ORF">C8E02_2947</name>
</gene>
<sequence length="108" mass="11459">MGDKINELVASWCSGTASAYSCDLRSSSVRNVSGPVPAALVRELEALAHLRQRDPACMVGDLLAAAISDALAALPDTVRAQLKEDRIATARAEAEEQREVLSWHVGGT</sequence>